<dbReference type="GO" id="GO:0005737">
    <property type="term" value="C:cytoplasm"/>
    <property type="evidence" value="ECO:0007669"/>
    <property type="project" value="UniProtKB-SubCell"/>
</dbReference>
<comment type="subcellular location">
    <subcellularLocation>
        <location evidence="1">Cytoplasm</location>
    </subcellularLocation>
</comment>
<dbReference type="PANTHER" id="PTHR17490">
    <property type="entry name" value="SUA5"/>
    <property type="match status" value="1"/>
</dbReference>
<sequence length="190" mass="20924">MQDIIKQAIKIFNDGGIVIYPTDTAFGIGCRMDDEKAVDRLFAIRRRPLTQATPVLVSSEAMALAYYLDPPEIVRHLMEKYWPGALTIIARCKKELVYSPIRGSGQTIGFRMPNHDTALELIRGVGVPILGPSANFHGHPTPYRFEDLGPEFIKLVDLVLPGDCSVGIASTVVDCSVTPYKVVRQGAIKL</sequence>
<dbReference type="Gene3D" id="3.90.870.10">
    <property type="entry name" value="DHBP synthase"/>
    <property type="match status" value="1"/>
</dbReference>
<keyword evidence="5" id="KW-0808">Transferase</keyword>
<dbReference type="GO" id="GO:0008033">
    <property type="term" value="P:tRNA processing"/>
    <property type="evidence" value="ECO:0007669"/>
    <property type="project" value="UniProtKB-KW"/>
</dbReference>
<dbReference type="EMBL" id="MFJZ01000032">
    <property type="protein sequence ID" value="OGG30000.1"/>
    <property type="molecule type" value="Genomic_DNA"/>
</dbReference>
<dbReference type="InterPro" id="IPR050156">
    <property type="entry name" value="TC-AMP_synthase_SUA5"/>
</dbReference>
<gene>
    <name evidence="13" type="ORF">A2973_05125</name>
</gene>
<dbReference type="GO" id="GO:0006450">
    <property type="term" value="P:regulation of translational fidelity"/>
    <property type="evidence" value="ECO:0007669"/>
    <property type="project" value="TreeGrafter"/>
</dbReference>
<evidence type="ECO:0000256" key="4">
    <source>
        <dbReference type="ARBA" id="ARBA00022490"/>
    </source>
</evidence>
<evidence type="ECO:0000256" key="6">
    <source>
        <dbReference type="ARBA" id="ARBA00022694"/>
    </source>
</evidence>
<comment type="caution">
    <text evidence="13">The sequence shown here is derived from an EMBL/GenBank/DDBJ whole genome shotgun (WGS) entry which is preliminary data.</text>
</comment>
<evidence type="ECO:0000313" key="14">
    <source>
        <dbReference type="Proteomes" id="UP000176409"/>
    </source>
</evidence>
<dbReference type="SUPFAM" id="SSF55821">
    <property type="entry name" value="YrdC/RibB"/>
    <property type="match status" value="1"/>
</dbReference>
<keyword evidence="9" id="KW-0067">ATP-binding</keyword>
<evidence type="ECO:0000256" key="3">
    <source>
        <dbReference type="ARBA" id="ARBA00012584"/>
    </source>
</evidence>
<protein>
    <recommendedName>
        <fullName evidence="10">L-threonylcarbamoyladenylate synthase</fullName>
        <ecNumber evidence="3">2.7.7.87</ecNumber>
    </recommendedName>
    <alternativeName>
        <fullName evidence="10">L-threonylcarbamoyladenylate synthase</fullName>
    </alternativeName>
</protein>
<evidence type="ECO:0000256" key="8">
    <source>
        <dbReference type="ARBA" id="ARBA00022741"/>
    </source>
</evidence>
<dbReference type="Pfam" id="PF01300">
    <property type="entry name" value="Sua5_yciO_yrdC"/>
    <property type="match status" value="1"/>
</dbReference>
<dbReference type="PROSITE" id="PS51163">
    <property type="entry name" value="YRDC"/>
    <property type="match status" value="1"/>
</dbReference>
<dbReference type="InterPro" id="IPR006070">
    <property type="entry name" value="Sua5-like_dom"/>
</dbReference>
<evidence type="ECO:0000256" key="9">
    <source>
        <dbReference type="ARBA" id="ARBA00022840"/>
    </source>
</evidence>
<dbReference type="GO" id="GO:0061710">
    <property type="term" value="F:L-threonylcarbamoyladenylate synthase"/>
    <property type="evidence" value="ECO:0007669"/>
    <property type="project" value="UniProtKB-EC"/>
</dbReference>
<dbReference type="PANTHER" id="PTHR17490:SF16">
    <property type="entry name" value="THREONYLCARBAMOYL-AMP SYNTHASE"/>
    <property type="match status" value="1"/>
</dbReference>
<evidence type="ECO:0000256" key="2">
    <source>
        <dbReference type="ARBA" id="ARBA00007663"/>
    </source>
</evidence>
<name>A0A1F6AZ99_9BACT</name>
<dbReference type="AlphaFoldDB" id="A0A1F6AZ99"/>
<comment type="catalytic activity">
    <reaction evidence="11">
        <text>L-threonine + hydrogencarbonate + ATP = L-threonylcarbamoyladenylate + diphosphate + H2O</text>
        <dbReference type="Rhea" id="RHEA:36407"/>
        <dbReference type="ChEBI" id="CHEBI:15377"/>
        <dbReference type="ChEBI" id="CHEBI:17544"/>
        <dbReference type="ChEBI" id="CHEBI:30616"/>
        <dbReference type="ChEBI" id="CHEBI:33019"/>
        <dbReference type="ChEBI" id="CHEBI:57926"/>
        <dbReference type="ChEBI" id="CHEBI:73682"/>
        <dbReference type="EC" id="2.7.7.87"/>
    </reaction>
</comment>
<keyword evidence="7" id="KW-0548">Nucleotidyltransferase</keyword>
<evidence type="ECO:0000259" key="12">
    <source>
        <dbReference type="PROSITE" id="PS51163"/>
    </source>
</evidence>
<dbReference type="GO" id="GO:0003725">
    <property type="term" value="F:double-stranded RNA binding"/>
    <property type="evidence" value="ECO:0007669"/>
    <property type="project" value="InterPro"/>
</dbReference>
<keyword evidence="4" id="KW-0963">Cytoplasm</keyword>
<evidence type="ECO:0000256" key="11">
    <source>
        <dbReference type="ARBA" id="ARBA00048366"/>
    </source>
</evidence>
<dbReference type="Proteomes" id="UP000176409">
    <property type="component" value="Unassembled WGS sequence"/>
</dbReference>
<evidence type="ECO:0000256" key="1">
    <source>
        <dbReference type="ARBA" id="ARBA00004496"/>
    </source>
</evidence>
<keyword evidence="8" id="KW-0547">Nucleotide-binding</keyword>
<accession>A0A1F6AZ99</accession>
<dbReference type="GO" id="GO:0000049">
    <property type="term" value="F:tRNA binding"/>
    <property type="evidence" value="ECO:0007669"/>
    <property type="project" value="TreeGrafter"/>
</dbReference>
<evidence type="ECO:0000313" key="13">
    <source>
        <dbReference type="EMBL" id="OGG30000.1"/>
    </source>
</evidence>
<organism evidence="13 14">
    <name type="scientific">Candidatus Gottesmanbacteria bacterium RIFCSPLOWO2_01_FULL_49_10</name>
    <dbReference type="NCBI Taxonomy" id="1798396"/>
    <lineage>
        <taxon>Bacteria</taxon>
        <taxon>Candidatus Gottesmaniibacteriota</taxon>
    </lineage>
</organism>
<evidence type="ECO:0000256" key="10">
    <source>
        <dbReference type="ARBA" id="ARBA00029774"/>
    </source>
</evidence>
<dbReference type="GO" id="GO:0005524">
    <property type="term" value="F:ATP binding"/>
    <property type="evidence" value="ECO:0007669"/>
    <property type="project" value="UniProtKB-KW"/>
</dbReference>
<evidence type="ECO:0000256" key="7">
    <source>
        <dbReference type="ARBA" id="ARBA00022695"/>
    </source>
</evidence>
<dbReference type="EC" id="2.7.7.87" evidence="3"/>
<comment type="similarity">
    <text evidence="2">Belongs to the SUA5 family.</text>
</comment>
<proteinExistence type="inferred from homology"/>
<feature type="domain" description="YrdC-like" evidence="12">
    <location>
        <begin position="2"/>
        <end position="188"/>
    </location>
</feature>
<evidence type="ECO:0000256" key="5">
    <source>
        <dbReference type="ARBA" id="ARBA00022679"/>
    </source>
</evidence>
<keyword evidence="6" id="KW-0819">tRNA processing</keyword>
<dbReference type="STRING" id="1798396.A2973_05125"/>
<dbReference type="NCBIfam" id="TIGR00057">
    <property type="entry name" value="L-threonylcarbamoyladenylate synthase"/>
    <property type="match status" value="1"/>
</dbReference>
<reference evidence="13 14" key="1">
    <citation type="journal article" date="2016" name="Nat. Commun.">
        <title>Thousands of microbial genomes shed light on interconnected biogeochemical processes in an aquifer system.</title>
        <authorList>
            <person name="Anantharaman K."/>
            <person name="Brown C.T."/>
            <person name="Hug L.A."/>
            <person name="Sharon I."/>
            <person name="Castelle C.J."/>
            <person name="Probst A.J."/>
            <person name="Thomas B.C."/>
            <person name="Singh A."/>
            <person name="Wilkins M.J."/>
            <person name="Karaoz U."/>
            <person name="Brodie E.L."/>
            <person name="Williams K.H."/>
            <person name="Hubbard S.S."/>
            <person name="Banfield J.F."/>
        </authorList>
    </citation>
    <scope>NUCLEOTIDE SEQUENCE [LARGE SCALE GENOMIC DNA]</scope>
</reference>
<dbReference type="InterPro" id="IPR017945">
    <property type="entry name" value="DHBP_synth_RibB-like_a/b_dom"/>
</dbReference>